<dbReference type="CDD" id="cd08506">
    <property type="entry name" value="PBP2_clavulanate_OppA2"/>
    <property type="match status" value="1"/>
</dbReference>
<dbReference type="RefSeq" id="WP_203741306.1">
    <property type="nucleotide sequence ID" value="NZ_BONF01000004.1"/>
</dbReference>
<dbReference type="EMBL" id="BONF01000004">
    <property type="protein sequence ID" value="GIF79181.1"/>
    <property type="molecule type" value="Genomic_DNA"/>
</dbReference>
<dbReference type="InterPro" id="IPR039424">
    <property type="entry name" value="SBP_5"/>
</dbReference>
<sequence length="602" mass="65068">MPNLSSETGSSRSAATHLAPQATPQPRRLRRLTAAAVALVALGAASACDSAADANDTVASGGTLRVVLPSLPEHLDPQRIAAAMDANISRLLSRTLTTYKAEPGAASSELVPDLATDLGRPSENNTVWEFKLREGMKWEDGAQVNCQQLKYGVERNFAATFDSGLPYAELMLKDNASPYEGPFGGKELESVSCEDAYTVRFRLKQPAGDFNYTVALPIFSPAKPGADADKEAYDLRPLSNGPYRVEARTAKDNVFTLVRNEHWSPSLDSVRKGHPDKIVFQVDENDPAVTNALIQDQGADRNTIMLQNNVAPNFLQQVINDPKLSQRAATGPTGSVRYFAINTQLVKNLDCRKALVYAFNKRKYRQAMGGSIIGDLATAMLPPGLAAHAKFDHYDTLVDSDGNEDKALQHIEKAKAAGVTCPDTISVALPDNDTIARYVKTMVDAYVRIGVKVNLKRYPADKYWGTIADIGHGNHLVYAGWLPDWANGSAVIPPLFDGQLVKPTGEQSGSNYSFLQNADIDKAIAEAMGETNAERQYKLWGELDSKLSELAVTIPVLYPNSIRMYGSNVAGAFIHSQFGAPDLAALGLKDPSIPVDVTSSAS</sequence>
<reference evidence="3 4" key="1">
    <citation type="submission" date="2021-01" db="EMBL/GenBank/DDBJ databases">
        <title>Whole genome shotgun sequence of Catellatospora bangladeshensis NBRC 107357.</title>
        <authorList>
            <person name="Komaki H."/>
            <person name="Tamura T."/>
        </authorList>
    </citation>
    <scope>NUCLEOTIDE SEQUENCE [LARGE SCALE GENOMIC DNA]</scope>
    <source>
        <strain evidence="3 4">NBRC 107357</strain>
    </source>
</reference>
<dbReference type="Gene3D" id="3.10.105.10">
    <property type="entry name" value="Dipeptide-binding Protein, Domain 3"/>
    <property type="match status" value="1"/>
</dbReference>
<protein>
    <submittedName>
        <fullName evidence="3">ABC transporter substrate-binding protein</fullName>
    </submittedName>
</protein>
<feature type="region of interest" description="Disordered" evidence="1">
    <location>
        <begin position="1"/>
        <end position="27"/>
    </location>
</feature>
<feature type="domain" description="Solute-binding protein family 5" evidence="2">
    <location>
        <begin position="109"/>
        <end position="498"/>
    </location>
</feature>
<organism evidence="3 4">
    <name type="scientific">Catellatospora bangladeshensis</name>
    <dbReference type="NCBI Taxonomy" id="310355"/>
    <lineage>
        <taxon>Bacteria</taxon>
        <taxon>Bacillati</taxon>
        <taxon>Actinomycetota</taxon>
        <taxon>Actinomycetes</taxon>
        <taxon>Micromonosporales</taxon>
        <taxon>Micromonosporaceae</taxon>
        <taxon>Catellatospora</taxon>
    </lineage>
</organism>
<comment type="caution">
    <text evidence="3">The sequence shown here is derived from an EMBL/GenBank/DDBJ whole genome shotgun (WGS) entry which is preliminary data.</text>
</comment>
<dbReference type="GO" id="GO:0015833">
    <property type="term" value="P:peptide transport"/>
    <property type="evidence" value="ECO:0007669"/>
    <property type="project" value="TreeGrafter"/>
</dbReference>
<keyword evidence="4" id="KW-1185">Reference proteome</keyword>
<evidence type="ECO:0000313" key="4">
    <source>
        <dbReference type="Proteomes" id="UP000601223"/>
    </source>
</evidence>
<dbReference type="Gene3D" id="3.40.190.10">
    <property type="entry name" value="Periplasmic binding protein-like II"/>
    <property type="match status" value="1"/>
</dbReference>
<accession>A0A8J3NHD8</accession>
<name>A0A8J3NHD8_9ACTN</name>
<gene>
    <name evidence="3" type="ORF">Cba03nite_05300</name>
</gene>
<dbReference type="GO" id="GO:1904680">
    <property type="term" value="F:peptide transmembrane transporter activity"/>
    <property type="evidence" value="ECO:0007669"/>
    <property type="project" value="TreeGrafter"/>
</dbReference>
<dbReference type="PANTHER" id="PTHR30290">
    <property type="entry name" value="PERIPLASMIC BINDING COMPONENT OF ABC TRANSPORTER"/>
    <property type="match status" value="1"/>
</dbReference>
<dbReference type="GO" id="GO:0043190">
    <property type="term" value="C:ATP-binding cassette (ABC) transporter complex"/>
    <property type="evidence" value="ECO:0007669"/>
    <property type="project" value="InterPro"/>
</dbReference>
<proteinExistence type="predicted"/>
<evidence type="ECO:0000313" key="3">
    <source>
        <dbReference type="EMBL" id="GIF79181.1"/>
    </source>
</evidence>
<dbReference type="Proteomes" id="UP000601223">
    <property type="component" value="Unassembled WGS sequence"/>
</dbReference>
<dbReference type="PIRSF" id="PIRSF002741">
    <property type="entry name" value="MppA"/>
    <property type="match status" value="1"/>
</dbReference>
<evidence type="ECO:0000259" key="2">
    <source>
        <dbReference type="Pfam" id="PF00496"/>
    </source>
</evidence>
<dbReference type="GO" id="GO:0042597">
    <property type="term" value="C:periplasmic space"/>
    <property type="evidence" value="ECO:0007669"/>
    <property type="project" value="UniProtKB-ARBA"/>
</dbReference>
<evidence type="ECO:0000256" key="1">
    <source>
        <dbReference type="SAM" id="MobiDB-lite"/>
    </source>
</evidence>
<dbReference type="SUPFAM" id="SSF53850">
    <property type="entry name" value="Periplasmic binding protein-like II"/>
    <property type="match status" value="1"/>
</dbReference>
<dbReference type="Pfam" id="PF00496">
    <property type="entry name" value="SBP_bac_5"/>
    <property type="match status" value="1"/>
</dbReference>
<dbReference type="AlphaFoldDB" id="A0A8J3NHD8"/>
<dbReference type="PANTHER" id="PTHR30290:SF83">
    <property type="entry name" value="ABC TRANSPORTER SUBSTRATE-BINDING PROTEIN"/>
    <property type="match status" value="1"/>
</dbReference>
<feature type="compositionally biased region" description="Polar residues" evidence="1">
    <location>
        <begin position="1"/>
        <end position="14"/>
    </location>
</feature>
<dbReference type="InterPro" id="IPR000914">
    <property type="entry name" value="SBP_5_dom"/>
</dbReference>
<dbReference type="InterPro" id="IPR030678">
    <property type="entry name" value="Peptide/Ni-bd"/>
</dbReference>